<evidence type="ECO:0000256" key="8">
    <source>
        <dbReference type="ARBA" id="ARBA00023288"/>
    </source>
</evidence>
<keyword evidence="4 9" id="KW-0812">Transmembrane</keyword>
<dbReference type="PANTHER" id="PTHR30203:SF32">
    <property type="entry name" value="CATION EFFLUX SYSTEM PROTEIN CUSC"/>
    <property type="match status" value="1"/>
</dbReference>
<proteinExistence type="inferred from homology"/>
<reference evidence="10 11" key="1">
    <citation type="submission" date="2018-02" db="EMBL/GenBank/DDBJ databases">
        <title>FDA/CDC Antimicrobial Resistant Isolate Bank Genome Sequencing.</title>
        <authorList>
            <person name="Benahmed F.H."/>
            <person name="Lutgring J.D."/>
            <person name="Yoo B."/>
            <person name="Machado M."/>
            <person name="Brown A."/>
            <person name="McAllister G."/>
            <person name="Perry A."/>
            <person name="Halpin A.L."/>
            <person name="Vavikolanu K."/>
            <person name="Ott S."/>
            <person name="Zhao X."/>
            <person name="Tallon L.J."/>
            <person name="Sadzewicz L."/>
            <person name="Aluvathingal J."/>
            <person name="Nadendla S."/>
            <person name="Voskania-kordi A."/>
            <person name="Simonyan V."/>
            <person name="Patel J."/>
            <person name="Shawar R.M."/>
        </authorList>
    </citation>
    <scope>NUCLEOTIDE SEQUENCE [LARGE SCALE GENOMIC DNA]</scope>
    <source>
        <strain evidence="10 11">AR_0356</strain>
    </source>
</reference>
<protein>
    <submittedName>
        <fullName evidence="10">Outer membrane protein OprM</fullName>
    </submittedName>
</protein>
<feature type="chain" id="PRO_5031676770" evidence="9">
    <location>
        <begin position="25"/>
        <end position="467"/>
    </location>
</feature>
<keyword evidence="8 9" id="KW-0449">Lipoprotein</keyword>
<comment type="similarity">
    <text evidence="2 9">Belongs to the outer membrane factor (OMF) (TC 1.B.17) family.</text>
</comment>
<name>A0A2R3IYR4_9PSED</name>
<dbReference type="PANTHER" id="PTHR30203">
    <property type="entry name" value="OUTER MEMBRANE CATION EFFLUX PROTEIN"/>
    <property type="match status" value="1"/>
</dbReference>
<dbReference type="Proteomes" id="UP000238390">
    <property type="component" value="Chromosome"/>
</dbReference>
<keyword evidence="11" id="KW-1185">Reference proteome</keyword>
<evidence type="ECO:0000256" key="2">
    <source>
        <dbReference type="ARBA" id="ARBA00007613"/>
    </source>
</evidence>
<dbReference type="GO" id="GO:0015562">
    <property type="term" value="F:efflux transmembrane transporter activity"/>
    <property type="evidence" value="ECO:0007669"/>
    <property type="project" value="InterPro"/>
</dbReference>
<dbReference type="InterPro" id="IPR003423">
    <property type="entry name" value="OMP_efflux"/>
</dbReference>
<dbReference type="Gene3D" id="1.20.1600.10">
    <property type="entry name" value="Outer membrane efflux proteins (OEP)"/>
    <property type="match status" value="1"/>
</dbReference>
<gene>
    <name evidence="10" type="ORF">CSB93_4505</name>
</gene>
<keyword evidence="6 9" id="KW-0564">Palmitate</keyword>
<evidence type="ECO:0000256" key="9">
    <source>
        <dbReference type="RuleBase" id="RU362097"/>
    </source>
</evidence>
<dbReference type="InterPro" id="IPR010131">
    <property type="entry name" value="MdtP/NodT-like"/>
</dbReference>
<comment type="subcellular location">
    <subcellularLocation>
        <location evidence="1 9">Cell outer membrane</location>
        <topology evidence="1 9">Lipid-anchor</topology>
    </subcellularLocation>
</comment>
<dbReference type="PROSITE" id="PS51257">
    <property type="entry name" value="PROKAR_LIPOPROTEIN"/>
    <property type="match status" value="1"/>
</dbReference>
<evidence type="ECO:0000256" key="5">
    <source>
        <dbReference type="ARBA" id="ARBA00023136"/>
    </source>
</evidence>
<evidence type="ECO:0000256" key="4">
    <source>
        <dbReference type="ARBA" id="ARBA00022692"/>
    </source>
</evidence>
<accession>A0A2R3IYR4</accession>
<dbReference type="EMBL" id="CP027169">
    <property type="protein sequence ID" value="AVK07045.1"/>
    <property type="molecule type" value="Genomic_DNA"/>
</dbReference>
<keyword evidence="9" id="KW-0732">Signal</keyword>
<dbReference type="SUPFAM" id="SSF56954">
    <property type="entry name" value="Outer membrane efflux proteins (OEP)"/>
    <property type="match status" value="1"/>
</dbReference>
<dbReference type="NCBIfam" id="TIGR01845">
    <property type="entry name" value="outer_NodT"/>
    <property type="match status" value="1"/>
</dbReference>
<evidence type="ECO:0000313" key="11">
    <source>
        <dbReference type="Proteomes" id="UP000238390"/>
    </source>
</evidence>
<evidence type="ECO:0000256" key="6">
    <source>
        <dbReference type="ARBA" id="ARBA00023139"/>
    </source>
</evidence>
<evidence type="ECO:0000256" key="1">
    <source>
        <dbReference type="ARBA" id="ARBA00004459"/>
    </source>
</evidence>
<feature type="signal peptide" evidence="9">
    <location>
        <begin position="1"/>
        <end position="24"/>
    </location>
</feature>
<keyword evidence="5 9" id="KW-0472">Membrane</keyword>
<evidence type="ECO:0000256" key="7">
    <source>
        <dbReference type="ARBA" id="ARBA00023237"/>
    </source>
</evidence>
<evidence type="ECO:0000313" key="10">
    <source>
        <dbReference type="EMBL" id="AVK07045.1"/>
    </source>
</evidence>
<dbReference type="Pfam" id="PF02321">
    <property type="entry name" value="OEP"/>
    <property type="match status" value="2"/>
</dbReference>
<evidence type="ECO:0000256" key="3">
    <source>
        <dbReference type="ARBA" id="ARBA00022452"/>
    </source>
</evidence>
<dbReference type="AlphaFoldDB" id="A0A2R3IYR4"/>
<dbReference type="GO" id="GO:0009279">
    <property type="term" value="C:cell outer membrane"/>
    <property type="evidence" value="ECO:0007669"/>
    <property type="project" value="UniProtKB-SubCell"/>
</dbReference>
<organism evidence="10 11">
    <name type="scientific">Pseudomonas paraeruginosa</name>
    <dbReference type="NCBI Taxonomy" id="2994495"/>
    <lineage>
        <taxon>Bacteria</taxon>
        <taxon>Pseudomonadati</taxon>
        <taxon>Pseudomonadota</taxon>
        <taxon>Gammaproteobacteria</taxon>
        <taxon>Pseudomonadales</taxon>
        <taxon>Pseudomonadaceae</taxon>
        <taxon>Pseudomonas</taxon>
    </lineage>
</organism>
<dbReference type="RefSeq" id="WP_034080549.1">
    <property type="nucleotide sequence ID" value="NZ_CP027169.1"/>
</dbReference>
<dbReference type="Gene3D" id="2.20.200.10">
    <property type="entry name" value="Outer membrane efflux proteins (OEP)"/>
    <property type="match status" value="1"/>
</dbReference>
<keyword evidence="3 9" id="KW-1134">Transmembrane beta strand</keyword>
<sequence length="467" mass="51683">MPLSKLSASSLALCLGLLGACSLAPRYQRPEAPIPTAYPAVPASQQAGDRARLDDWQQQFTDPVLRQMIGQALEHNRNLRVAALRIEEARALYGVQASERLPTLEASGRYERERMRGETREAGQVEQRYRVAAGISAFELDFFGRVKNLGDAALADYLASEEAQRSARIALIAEVAGGYVQERALYAQQRLAERTLHARENGLALVRKRYAAGMSTRIDLRSEEMLVESARATLAALVRERSQAVSGLQLLLGDFTGDWQDSQLDLEHLQLQPLPAGLPSELLARRPDIRQAEQQLRAANANIGAARAAFFPSLRLSTDLGSASSGLHGLFRGGSRVWTFSPQMTLPIFDGGRNRANLDLAEVRKDIAVNRYEESIQVAFREVADALSAGDQLELQLRAQRAVRDADRERLQLVRKRYAKGVANYLEMLDAQRSLFDSEQQLIHLRGLRLNNGVALYRALGGGWSQG</sequence>
<keyword evidence="7" id="KW-0998">Cell outer membrane</keyword>